<dbReference type="AlphaFoldDB" id="A0A9P6TGZ7"/>
<reference evidence="3" key="1">
    <citation type="submission" date="2013-11" db="EMBL/GenBank/DDBJ databases">
        <title>Genome sequence of the fusiform rust pathogen reveals effectors for host alternation and coevolution with pine.</title>
        <authorList>
            <consortium name="DOE Joint Genome Institute"/>
            <person name="Smith K."/>
            <person name="Pendleton A."/>
            <person name="Kubisiak T."/>
            <person name="Anderson C."/>
            <person name="Salamov A."/>
            <person name="Aerts A."/>
            <person name="Riley R."/>
            <person name="Clum A."/>
            <person name="Lindquist E."/>
            <person name="Ence D."/>
            <person name="Campbell M."/>
            <person name="Kronenberg Z."/>
            <person name="Feau N."/>
            <person name="Dhillon B."/>
            <person name="Hamelin R."/>
            <person name="Burleigh J."/>
            <person name="Smith J."/>
            <person name="Yandell M."/>
            <person name="Nelson C."/>
            <person name="Grigoriev I."/>
            <person name="Davis J."/>
        </authorList>
    </citation>
    <scope>NUCLEOTIDE SEQUENCE</scope>
    <source>
        <strain evidence="3">G11</strain>
    </source>
</reference>
<keyword evidence="4" id="KW-1185">Reference proteome</keyword>
<protein>
    <submittedName>
        <fullName evidence="3">Uncharacterized protein</fullName>
    </submittedName>
</protein>
<evidence type="ECO:0000313" key="3">
    <source>
        <dbReference type="EMBL" id="KAG0152286.1"/>
    </source>
</evidence>
<dbReference type="Proteomes" id="UP000886653">
    <property type="component" value="Unassembled WGS sequence"/>
</dbReference>
<organism evidence="3 4">
    <name type="scientific">Cronartium quercuum f. sp. fusiforme G11</name>
    <dbReference type="NCBI Taxonomy" id="708437"/>
    <lineage>
        <taxon>Eukaryota</taxon>
        <taxon>Fungi</taxon>
        <taxon>Dikarya</taxon>
        <taxon>Basidiomycota</taxon>
        <taxon>Pucciniomycotina</taxon>
        <taxon>Pucciniomycetes</taxon>
        <taxon>Pucciniales</taxon>
        <taxon>Coleosporiaceae</taxon>
        <taxon>Cronartium</taxon>
    </lineage>
</organism>
<accession>A0A9P6TGZ7</accession>
<feature type="region of interest" description="Disordered" evidence="1">
    <location>
        <begin position="104"/>
        <end position="140"/>
    </location>
</feature>
<evidence type="ECO:0000313" key="4">
    <source>
        <dbReference type="Proteomes" id="UP000886653"/>
    </source>
</evidence>
<evidence type="ECO:0000256" key="1">
    <source>
        <dbReference type="SAM" id="MobiDB-lite"/>
    </source>
</evidence>
<gene>
    <name evidence="3" type="ORF">CROQUDRAFT_667193</name>
    <name evidence="2" type="ORF">CROQUDRAFT_672636</name>
</gene>
<proteinExistence type="predicted"/>
<sequence>MPAQLFYFKKVKNLTSSSTPSNRGYPQRLSHERQPLTQEALKQLQDTLGKQEIAKKIKAPEPTGSEVTQILTQEEIDAKIAFRVSMNAYLRILGLSVPRGLYRAEPCSPGKKRPQAYTLEELAPRKKQKRWDKRSTSLTL</sequence>
<name>A0A9P6TGZ7_9BASI</name>
<comment type="caution">
    <text evidence="3">The sequence shown here is derived from an EMBL/GenBank/DDBJ whole genome shotgun (WGS) entry which is preliminary data.</text>
</comment>
<dbReference type="EMBL" id="MU167305">
    <property type="protein sequence ID" value="KAG0144014.1"/>
    <property type="molecule type" value="Genomic_DNA"/>
</dbReference>
<evidence type="ECO:0000313" key="2">
    <source>
        <dbReference type="EMBL" id="KAG0144014.1"/>
    </source>
</evidence>
<dbReference type="EMBL" id="MU167208">
    <property type="protein sequence ID" value="KAG0152286.1"/>
    <property type="molecule type" value="Genomic_DNA"/>
</dbReference>